<sequence length="218" mass="23634">MKVLITAGPTREPIDPVRYLTNRSSGKMGYAIANAAAHAGHQVLLISGPTALDVPEGVDFLQIESAEEMYQAVADYLPRMDAGIFAAAVADYTPAVVPEQKIKKSDDSLTLKLVKTKDILGSAREIMGFRGFLVGFAAETENVEENAKLKLQKKGCDLVVANDVSRRDIGFDSSDNEAILVFRDRTELFEKAPKHDLAMYIVSMIGGAGVTTFKHQAS</sequence>
<gene>
    <name evidence="2" type="ORF">ACFSSA_13885</name>
</gene>
<keyword evidence="3" id="KW-1185">Reference proteome</keyword>
<evidence type="ECO:0000313" key="3">
    <source>
        <dbReference type="Proteomes" id="UP001597375"/>
    </source>
</evidence>
<accession>A0ABW5D9K9</accession>
<feature type="domain" description="DNA/pantothenate metabolism flavoprotein C-terminal" evidence="1">
    <location>
        <begin position="2"/>
        <end position="205"/>
    </location>
</feature>
<dbReference type="EMBL" id="JBHUIT010000031">
    <property type="protein sequence ID" value="MFD2257767.1"/>
    <property type="molecule type" value="Genomic_DNA"/>
</dbReference>
<name>A0ABW5D9K9_9BACT</name>
<protein>
    <submittedName>
        <fullName evidence="2">Phosphopantothenoylcysteine decarboxylase</fullName>
    </submittedName>
</protein>
<reference evidence="3" key="1">
    <citation type="journal article" date="2019" name="Int. J. Syst. Evol. Microbiol.">
        <title>The Global Catalogue of Microorganisms (GCM) 10K type strain sequencing project: providing services to taxonomists for standard genome sequencing and annotation.</title>
        <authorList>
            <consortium name="The Broad Institute Genomics Platform"/>
            <consortium name="The Broad Institute Genome Sequencing Center for Infectious Disease"/>
            <person name="Wu L."/>
            <person name="Ma J."/>
        </authorList>
    </citation>
    <scope>NUCLEOTIDE SEQUENCE [LARGE SCALE GENOMIC DNA]</scope>
    <source>
        <strain evidence="3">CGMCC 4.7106</strain>
    </source>
</reference>
<dbReference type="Gene3D" id="3.40.50.10300">
    <property type="entry name" value="CoaB-like"/>
    <property type="match status" value="1"/>
</dbReference>
<comment type="caution">
    <text evidence="2">The sequence shown here is derived from an EMBL/GenBank/DDBJ whole genome shotgun (WGS) entry which is preliminary data.</text>
</comment>
<proteinExistence type="predicted"/>
<dbReference type="RefSeq" id="WP_386821122.1">
    <property type="nucleotide sequence ID" value="NZ_JBHUIT010000031.1"/>
</dbReference>
<dbReference type="InterPro" id="IPR007085">
    <property type="entry name" value="DNA/pantothenate-metab_flavo_C"/>
</dbReference>
<dbReference type="Proteomes" id="UP001597375">
    <property type="component" value="Unassembled WGS sequence"/>
</dbReference>
<dbReference type="InterPro" id="IPR035929">
    <property type="entry name" value="CoaB-like_sf"/>
</dbReference>
<organism evidence="2 3">
    <name type="scientific">Luteolibacter algae</name>
    <dbReference type="NCBI Taxonomy" id="454151"/>
    <lineage>
        <taxon>Bacteria</taxon>
        <taxon>Pseudomonadati</taxon>
        <taxon>Verrucomicrobiota</taxon>
        <taxon>Verrucomicrobiia</taxon>
        <taxon>Verrucomicrobiales</taxon>
        <taxon>Verrucomicrobiaceae</taxon>
        <taxon>Luteolibacter</taxon>
    </lineage>
</organism>
<dbReference type="SUPFAM" id="SSF102645">
    <property type="entry name" value="CoaB-like"/>
    <property type="match status" value="1"/>
</dbReference>
<evidence type="ECO:0000259" key="1">
    <source>
        <dbReference type="Pfam" id="PF04127"/>
    </source>
</evidence>
<dbReference type="Pfam" id="PF04127">
    <property type="entry name" value="DFP"/>
    <property type="match status" value="1"/>
</dbReference>
<evidence type="ECO:0000313" key="2">
    <source>
        <dbReference type="EMBL" id="MFD2257767.1"/>
    </source>
</evidence>